<dbReference type="AlphaFoldDB" id="A0A517WKX6"/>
<name>A0A517WKX6_9PLAN</name>
<gene>
    <name evidence="1" type="ORF">V6x_56530</name>
</gene>
<evidence type="ECO:0000313" key="2">
    <source>
        <dbReference type="Proteomes" id="UP000320722"/>
    </source>
</evidence>
<protein>
    <recommendedName>
        <fullName evidence="3">Four helix bundle protein</fullName>
    </recommendedName>
</protein>
<dbReference type="RefSeq" id="WP_145044515.1">
    <property type="nucleotide sequence ID" value="NZ_CP036347.1"/>
</dbReference>
<reference evidence="1 2" key="1">
    <citation type="submission" date="2019-02" db="EMBL/GenBank/DDBJ databases">
        <title>Deep-cultivation of Planctomycetes and their phenomic and genomic characterization uncovers novel biology.</title>
        <authorList>
            <person name="Wiegand S."/>
            <person name="Jogler M."/>
            <person name="Boedeker C."/>
            <person name="Pinto D."/>
            <person name="Vollmers J."/>
            <person name="Rivas-Marin E."/>
            <person name="Kohn T."/>
            <person name="Peeters S.H."/>
            <person name="Heuer A."/>
            <person name="Rast P."/>
            <person name="Oberbeckmann S."/>
            <person name="Bunk B."/>
            <person name="Jeske O."/>
            <person name="Meyerdierks A."/>
            <person name="Storesund J.E."/>
            <person name="Kallscheuer N."/>
            <person name="Luecker S."/>
            <person name="Lage O.M."/>
            <person name="Pohl T."/>
            <person name="Merkel B.J."/>
            <person name="Hornburger P."/>
            <person name="Mueller R.-W."/>
            <person name="Bruemmer F."/>
            <person name="Labrenz M."/>
            <person name="Spormann A.M."/>
            <person name="Op den Camp H."/>
            <person name="Overmann J."/>
            <person name="Amann R."/>
            <person name="Jetten M.S.M."/>
            <person name="Mascher T."/>
            <person name="Medema M.H."/>
            <person name="Devos D.P."/>
            <person name="Kaster A.-K."/>
            <person name="Ovreas L."/>
            <person name="Rohde M."/>
            <person name="Galperin M.Y."/>
            <person name="Jogler C."/>
        </authorList>
    </citation>
    <scope>NUCLEOTIDE SEQUENCE [LARGE SCALE GENOMIC DNA]</scope>
    <source>
        <strain evidence="1 2">V6</strain>
    </source>
</reference>
<proteinExistence type="predicted"/>
<organism evidence="1 2">
    <name type="scientific">Gimesia chilikensis</name>
    <dbReference type="NCBI Taxonomy" id="2605989"/>
    <lineage>
        <taxon>Bacteria</taxon>
        <taxon>Pseudomonadati</taxon>
        <taxon>Planctomycetota</taxon>
        <taxon>Planctomycetia</taxon>
        <taxon>Planctomycetales</taxon>
        <taxon>Planctomycetaceae</taxon>
        <taxon>Gimesia</taxon>
    </lineage>
</organism>
<dbReference type="EMBL" id="CP036347">
    <property type="protein sequence ID" value="QDU05909.1"/>
    <property type="molecule type" value="Genomic_DNA"/>
</dbReference>
<evidence type="ECO:0008006" key="3">
    <source>
        <dbReference type="Google" id="ProtNLM"/>
    </source>
</evidence>
<dbReference type="Proteomes" id="UP000320722">
    <property type="component" value="Chromosome"/>
</dbReference>
<sequence>MHDSYSLILKTLLESIPELYQSCKADRKRLHDWEWEQEDAPSILGEVEARATTISGYATSLQKPDYNGSRDLQAMVSGLQQASIHRSETLRNWMQTESEHYPDFALYLETLEALLWLAVKRVRQEVTLTNETDQGT</sequence>
<evidence type="ECO:0000313" key="1">
    <source>
        <dbReference type="EMBL" id="QDU05909.1"/>
    </source>
</evidence>
<accession>A0A517WKX6</accession>